<feature type="transmembrane region" description="Helical" evidence="6">
    <location>
        <begin position="170"/>
        <end position="191"/>
    </location>
</feature>
<feature type="transmembrane region" description="Helical" evidence="6">
    <location>
        <begin position="110"/>
        <end position="129"/>
    </location>
</feature>
<dbReference type="AlphaFoldDB" id="A0A8H3A9J6"/>
<dbReference type="CDD" id="cd17327">
    <property type="entry name" value="MFS_FEN2_like"/>
    <property type="match status" value="1"/>
</dbReference>
<dbReference type="Pfam" id="PF07690">
    <property type="entry name" value="MFS_1"/>
    <property type="match status" value="1"/>
</dbReference>
<name>A0A8H3A9J6_9AGAM</name>
<evidence type="ECO:0000256" key="2">
    <source>
        <dbReference type="ARBA" id="ARBA00022448"/>
    </source>
</evidence>
<accession>A0A8H3A9J6</accession>
<dbReference type="PROSITE" id="PS50850">
    <property type="entry name" value="MFS"/>
    <property type="match status" value="1"/>
</dbReference>
<feature type="transmembrane region" description="Helical" evidence="6">
    <location>
        <begin position="276"/>
        <end position="297"/>
    </location>
</feature>
<evidence type="ECO:0000259" key="7">
    <source>
        <dbReference type="PROSITE" id="PS50850"/>
    </source>
</evidence>
<dbReference type="PANTHER" id="PTHR43791">
    <property type="entry name" value="PERMEASE-RELATED"/>
    <property type="match status" value="1"/>
</dbReference>
<dbReference type="InterPro" id="IPR001128">
    <property type="entry name" value="Cyt_P450"/>
</dbReference>
<feature type="transmembrane region" description="Helical" evidence="6">
    <location>
        <begin position="309"/>
        <end position="329"/>
    </location>
</feature>
<protein>
    <recommendedName>
        <fullName evidence="7">Major facilitator superfamily (MFS) profile domain-containing protein</fullName>
    </recommendedName>
</protein>
<keyword evidence="4 6" id="KW-1133">Transmembrane helix</keyword>
<organism evidence="8 9">
    <name type="scientific">Rhizoctonia solani</name>
    <dbReference type="NCBI Taxonomy" id="456999"/>
    <lineage>
        <taxon>Eukaryota</taxon>
        <taxon>Fungi</taxon>
        <taxon>Dikarya</taxon>
        <taxon>Basidiomycota</taxon>
        <taxon>Agaricomycotina</taxon>
        <taxon>Agaricomycetes</taxon>
        <taxon>Cantharellales</taxon>
        <taxon>Ceratobasidiaceae</taxon>
        <taxon>Rhizoctonia</taxon>
    </lineage>
</organism>
<evidence type="ECO:0000256" key="4">
    <source>
        <dbReference type="ARBA" id="ARBA00022989"/>
    </source>
</evidence>
<dbReference type="PRINTS" id="PR00463">
    <property type="entry name" value="EP450I"/>
</dbReference>
<proteinExistence type="predicted"/>
<evidence type="ECO:0000256" key="3">
    <source>
        <dbReference type="ARBA" id="ARBA00022692"/>
    </source>
</evidence>
<feature type="transmembrane region" description="Helical" evidence="6">
    <location>
        <begin position="431"/>
        <end position="452"/>
    </location>
</feature>
<evidence type="ECO:0000256" key="5">
    <source>
        <dbReference type="ARBA" id="ARBA00023136"/>
    </source>
</evidence>
<evidence type="ECO:0000313" key="8">
    <source>
        <dbReference type="EMBL" id="CAE6401982.1"/>
    </source>
</evidence>
<dbReference type="Proteomes" id="UP000663841">
    <property type="component" value="Unassembled WGS sequence"/>
</dbReference>
<feature type="transmembrane region" description="Helical" evidence="6">
    <location>
        <begin position="135"/>
        <end position="158"/>
    </location>
</feature>
<keyword evidence="5 6" id="KW-0472">Membrane</keyword>
<dbReference type="SUPFAM" id="SSF103473">
    <property type="entry name" value="MFS general substrate transporter"/>
    <property type="match status" value="1"/>
</dbReference>
<dbReference type="PANTHER" id="PTHR43791:SF57">
    <property type="entry name" value="MAJOR FACILITATOR SUPERFAMILY (MFS) PROFILE DOMAIN-CONTAINING PROTEIN"/>
    <property type="match status" value="1"/>
</dbReference>
<dbReference type="GO" id="GO:0016020">
    <property type="term" value="C:membrane"/>
    <property type="evidence" value="ECO:0007669"/>
    <property type="project" value="UniProtKB-SubCell"/>
</dbReference>
<dbReference type="InterPro" id="IPR036396">
    <property type="entry name" value="Cyt_P450_sf"/>
</dbReference>
<feature type="transmembrane region" description="Helical" evidence="6">
    <location>
        <begin position="336"/>
        <end position="354"/>
    </location>
</feature>
<reference evidence="8" key="1">
    <citation type="submission" date="2021-01" db="EMBL/GenBank/DDBJ databases">
        <authorList>
            <person name="Kaushik A."/>
        </authorList>
    </citation>
    <scope>NUCLEOTIDE SEQUENCE</scope>
    <source>
        <strain evidence="8">AG3-T5</strain>
    </source>
</reference>
<evidence type="ECO:0000256" key="1">
    <source>
        <dbReference type="ARBA" id="ARBA00004141"/>
    </source>
</evidence>
<dbReference type="GO" id="GO:0016705">
    <property type="term" value="F:oxidoreductase activity, acting on paired donors, with incorporation or reduction of molecular oxygen"/>
    <property type="evidence" value="ECO:0007669"/>
    <property type="project" value="InterPro"/>
</dbReference>
<gene>
    <name evidence="8" type="ORF">RDB_LOCUS9166</name>
</gene>
<evidence type="ECO:0000313" key="9">
    <source>
        <dbReference type="Proteomes" id="UP000663841"/>
    </source>
</evidence>
<dbReference type="FunFam" id="1.20.1250.20:FF:000034">
    <property type="entry name" value="MFS general substrate transporter"/>
    <property type="match status" value="1"/>
</dbReference>
<dbReference type="GO" id="GO:0005506">
    <property type="term" value="F:iron ion binding"/>
    <property type="evidence" value="ECO:0007669"/>
    <property type="project" value="InterPro"/>
</dbReference>
<dbReference type="FunFam" id="1.20.1250.20:FF:000068">
    <property type="entry name" value="MFS general substrate transporter"/>
    <property type="match status" value="1"/>
</dbReference>
<dbReference type="EMBL" id="CAJMWW010000022">
    <property type="protein sequence ID" value="CAE6401982.1"/>
    <property type="molecule type" value="Genomic_DNA"/>
</dbReference>
<dbReference type="InterPro" id="IPR002401">
    <property type="entry name" value="Cyt_P450_E_grp-I"/>
</dbReference>
<dbReference type="InterPro" id="IPR036259">
    <property type="entry name" value="MFS_trans_sf"/>
</dbReference>
<dbReference type="Gene3D" id="1.10.630.10">
    <property type="entry name" value="Cytochrome P450"/>
    <property type="match status" value="2"/>
</dbReference>
<dbReference type="SUPFAM" id="SSF48264">
    <property type="entry name" value="Cytochrome P450"/>
    <property type="match status" value="1"/>
</dbReference>
<keyword evidence="3 6" id="KW-0812">Transmembrane</keyword>
<dbReference type="GO" id="GO:0022857">
    <property type="term" value="F:transmembrane transporter activity"/>
    <property type="evidence" value="ECO:0007669"/>
    <property type="project" value="InterPro"/>
</dbReference>
<dbReference type="Pfam" id="PF00067">
    <property type="entry name" value="p450"/>
    <property type="match status" value="2"/>
</dbReference>
<dbReference type="InterPro" id="IPR020846">
    <property type="entry name" value="MFS_dom"/>
</dbReference>
<dbReference type="InterPro" id="IPR011701">
    <property type="entry name" value="MFS"/>
</dbReference>
<feature type="transmembrane region" description="Helical" evidence="6">
    <location>
        <begin position="203"/>
        <end position="225"/>
    </location>
</feature>
<comment type="subcellular location">
    <subcellularLocation>
        <location evidence="1">Membrane</location>
        <topology evidence="1">Multi-pass membrane protein</topology>
    </subcellularLocation>
</comment>
<feature type="transmembrane region" description="Helical" evidence="6">
    <location>
        <begin position="497"/>
        <end position="515"/>
    </location>
</feature>
<feature type="domain" description="Major facilitator superfamily (MFS) profile" evidence="7">
    <location>
        <begin position="44"/>
        <end position="456"/>
    </location>
</feature>
<comment type="caution">
    <text evidence="8">The sequence shown here is derived from an EMBL/GenBank/DDBJ whole genome shotgun (WGS) entry which is preliminary data.</text>
</comment>
<keyword evidence="2" id="KW-0813">Transport</keyword>
<dbReference type="Gene3D" id="1.20.1250.20">
    <property type="entry name" value="MFS general substrate transporter like domains"/>
    <property type="match status" value="2"/>
</dbReference>
<feature type="transmembrane region" description="Helical" evidence="6">
    <location>
        <begin position="399"/>
        <end position="419"/>
    </location>
</feature>
<evidence type="ECO:0000256" key="6">
    <source>
        <dbReference type="SAM" id="Phobius"/>
    </source>
</evidence>
<dbReference type="GO" id="GO:0020037">
    <property type="term" value="F:heme binding"/>
    <property type="evidence" value="ECO:0007669"/>
    <property type="project" value="InterPro"/>
</dbReference>
<feature type="transmembrane region" description="Helical" evidence="6">
    <location>
        <begin position="366"/>
        <end position="387"/>
    </location>
</feature>
<sequence>MSDYEKGEKNEHVEDITIPSEEQFSLPLDEKADRRLVRKLDWNLLPFVSLLYLLSFLDRSNIGNARVAGLSTDIGLKGLEYNICAAVFFLTYSAAEIPSNMALKLLRPSIWIPSIMVAWGLVMTFMCFVKDFKGLLIARLFLGLAEAGLFPGVNFYISMWYKRSELARRVALFFSAATIAGAFGGLLAFGIDHMEGLGGLHGWAWIFALEGILTVIVAGIAFFYLHDYPETARFLNAEEKLAVRARLTRDANSLATHFDRKFVWQALGDWKSWMQVLVYTGILIPVYAFSLFLPTIITGLGYSGPQAQLLSVPPYVVACIVTIGVGIYSDKHCLRGPYILAFAPIAIIGYAILYATDPHTQPGAGYAGTIIAACGVFPTVAVAIAWAGNNAGGELKRGVVLAMTIGFGNLGGIVSSFIYRTQDSPRFHLGHGVVIGVLCMSWVASAIAVVVYRRLNSQKDELCARENIVDCEERRAEYRDLGDASPLFRTIMSDGSIVIYAALTLSALGLAWRNLLSMIPGPEYLTYKRIGDELKSDIIFLEILGNKIIVLNSMRAASELLEQRSALYSDRICPPVLKDPELFDWSGSTGMLGYNDVWRHHRRMISKFLGTRESAQFYRIQERQARALLRNLIDATSQTKPFEDVKQAFLLSMASTMFELTYGYRLQSKDDPFFQGFQEILEHGMDVIMLTNFYVNLFPALSRIPEWVPGAGWKRTIRGWRDHKARAAIAPLEWVKAQVHAGTAQPSLLTDSERLPYVNSLISEVMRWRPALPTALPHVCLEDDKYRGYDILKGTIVFGNVWSMSRDENIYSNPETFDPERFSDGQLPQVPVFGWGRR</sequence>
<dbReference type="GO" id="GO:0004497">
    <property type="term" value="F:monooxygenase activity"/>
    <property type="evidence" value="ECO:0007669"/>
    <property type="project" value="InterPro"/>
</dbReference>